<organism evidence="2 3">
    <name type="scientific">Collybia nuda</name>
    <dbReference type="NCBI Taxonomy" id="64659"/>
    <lineage>
        <taxon>Eukaryota</taxon>
        <taxon>Fungi</taxon>
        <taxon>Dikarya</taxon>
        <taxon>Basidiomycota</taxon>
        <taxon>Agaricomycotina</taxon>
        <taxon>Agaricomycetes</taxon>
        <taxon>Agaricomycetidae</taxon>
        <taxon>Agaricales</taxon>
        <taxon>Tricholomatineae</taxon>
        <taxon>Clitocybaceae</taxon>
        <taxon>Collybia</taxon>
    </lineage>
</organism>
<name>A0A9P6CN45_9AGAR</name>
<dbReference type="AlphaFoldDB" id="A0A9P6CN45"/>
<proteinExistence type="predicted"/>
<keyword evidence="3" id="KW-1185">Reference proteome</keyword>
<evidence type="ECO:0000313" key="2">
    <source>
        <dbReference type="EMBL" id="KAF9466569.1"/>
    </source>
</evidence>
<reference evidence="2" key="1">
    <citation type="submission" date="2020-11" db="EMBL/GenBank/DDBJ databases">
        <authorList>
            <consortium name="DOE Joint Genome Institute"/>
            <person name="Ahrendt S."/>
            <person name="Riley R."/>
            <person name="Andreopoulos W."/>
            <person name="Labutti K."/>
            <person name="Pangilinan J."/>
            <person name="Ruiz-Duenas F.J."/>
            <person name="Barrasa J.M."/>
            <person name="Sanchez-Garcia M."/>
            <person name="Camarero S."/>
            <person name="Miyauchi S."/>
            <person name="Serrano A."/>
            <person name="Linde D."/>
            <person name="Babiker R."/>
            <person name="Drula E."/>
            <person name="Ayuso-Fernandez I."/>
            <person name="Pacheco R."/>
            <person name="Padilla G."/>
            <person name="Ferreira P."/>
            <person name="Barriuso J."/>
            <person name="Kellner H."/>
            <person name="Castanera R."/>
            <person name="Alfaro M."/>
            <person name="Ramirez L."/>
            <person name="Pisabarro A.G."/>
            <person name="Kuo A."/>
            <person name="Tritt A."/>
            <person name="Lipzen A."/>
            <person name="He G."/>
            <person name="Yan M."/>
            <person name="Ng V."/>
            <person name="Cullen D."/>
            <person name="Martin F."/>
            <person name="Rosso M.-N."/>
            <person name="Henrissat B."/>
            <person name="Hibbett D."/>
            <person name="Martinez A.T."/>
            <person name="Grigoriev I.V."/>
        </authorList>
    </citation>
    <scope>NUCLEOTIDE SEQUENCE</scope>
    <source>
        <strain evidence="2">CBS 247.69</strain>
    </source>
</reference>
<feature type="compositionally biased region" description="Basic residues" evidence="1">
    <location>
        <begin position="36"/>
        <end position="50"/>
    </location>
</feature>
<dbReference type="EMBL" id="MU150241">
    <property type="protein sequence ID" value="KAF9466569.1"/>
    <property type="molecule type" value="Genomic_DNA"/>
</dbReference>
<sequence length="103" mass="11725">MDYAMTPPPTQGTNSSNQKQKHSQDNLKEASTSSTKKVHTSKIQQPKKLKRPSDWHLRKTEIPDGAKETKLALELHIWVLWCLSNQNVIPPKVTNDIKAHFAK</sequence>
<feature type="region of interest" description="Disordered" evidence="1">
    <location>
        <begin position="1"/>
        <end position="56"/>
    </location>
</feature>
<gene>
    <name evidence="2" type="ORF">BDZ94DRAFT_1306162</name>
</gene>
<accession>A0A9P6CN45</accession>
<evidence type="ECO:0000313" key="3">
    <source>
        <dbReference type="Proteomes" id="UP000807353"/>
    </source>
</evidence>
<dbReference type="Proteomes" id="UP000807353">
    <property type="component" value="Unassembled WGS sequence"/>
</dbReference>
<comment type="caution">
    <text evidence="2">The sequence shown here is derived from an EMBL/GenBank/DDBJ whole genome shotgun (WGS) entry which is preliminary data.</text>
</comment>
<evidence type="ECO:0000256" key="1">
    <source>
        <dbReference type="SAM" id="MobiDB-lite"/>
    </source>
</evidence>
<feature type="compositionally biased region" description="Pro residues" evidence="1">
    <location>
        <begin position="1"/>
        <end position="10"/>
    </location>
</feature>
<protein>
    <submittedName>
        <fullName evidence="2">Uncharacterized protein</fullName>
    </submittedName>
</protein>
<dbReference type="OrthoDB" id="3056461at2759"/>